<dbReference type="PANTHER" id="PTHR30055">
    <property type="entry name" value="HTH-TYPE TRANSCRIPTIONAL REGULATOR RUTR"/>
    <property type="match status" value="1"/>
</dbReference>
<gene>
    <name evidence="6" type="ORF">KDB89_04840</name>
</gene>
<dbReference type="InterPro" id="IPR001647">
    <property type="entry name" value="HTH_TetR"/>
</dbReference>
<protein>
    <submittedName>
        <fullName evidence="6">TetR/AcrR family transcriptional regulator</fullName>
    </submittedName>
</protein>
<dbReference type="InterPro" id="IPR041347">
    <property type="entry name" value="MftR_C"/>
</dbReference>
<reference evidence="6 7" key="1">
    <citation type="submission" date="2021-07" db="EMBL/GenBank/DDBJ databases">
        <title>complete genome sequencing of Tessaracoccus sp.J1M15.</title>
        <authorList>
            <person name="Bae J.-W."/>
            <person name="Kim D.-y."/>
        </authorList>
    </citation>
    <scope>NUCLEOTIDE SEQUENCE [LARGE SCALE GENOMIC DNA]</scope>
    <source>
        <strain evidence="6 7">J1M15</strain>
    </source>
</reference>
<evidence type="ECO:0000256" key="1">
    <source>
        <dbReference type="ARBA" id="ARBA00023015"/>
    </source>
</evidence>
<feature type="domain" description="HTH tetR-type" evidence="5">
    <location>
        <begin position="15"/>
        <end position="75"/>
    </location>
</feature>
<organism evidence="6 7">
    <name type="scientific">Tessaracoccus palaemonis</name>
    <dbReference type="NCBI Taxonomy" id="2829499"/>
    <lineage>
        <taxon>Bacteria</taxon>
        <taxon>Bacillati</taxon>
        <taxon>Actinomycetota</taxon>
        <taxon>Actinomycetes</taxon>
        <taxon>Propionibacteriales</taxon>
        <taxon>Propionibacteriaceae</taxon>
        <taxon>Tessaracoccus</taxon>
    </lineage>
</organism>
<evidence type="ECO:0000256" key="3">
    <source>
        <dbReference type="ARBA" id="ARBA00023163"/>
    </source>
</evidence>
<proteinExistence type="predicted"/>
<evidence type="ECO:0000256" key="4">
    <source>
        <dbReference type="PROSITE-ProRule" id="PRU00335"/>
    </source>
</evidence>
<dbReference type="Proteomes" id="UP000824504">
    <property type="component" value="Chromosome"/>
</dbReference>
<dbReference type="InterPro" id="IPR050109">
    <property type="entry name" value="HTH-type_TetR-like_transc_reg"/>
</dbReference>
<dbReference type="PROSITE" id="PS50977">
    <property type="entry name" value="HTH_TETR_2"/>
    <property type="match status" value="1"/>
</dbReference>
<dbReference type="RefSeq" id="WP_219083729.1">
    <property type="nucleotide sequence ID" value="NZ_CP079216.1"/>
</dbReference>
<keyword evidence="3" id="KW-0804">Transcription</keyword>
<evidence type="ECO:0000259" key="5">
    <source>
        <dbReference type="PROSITE" id="PS50977"/>
    </source>
</evidence>
<feature type="DNA-binding region" description="H-T-H motif" evidence="4">
    <location>
        <begin position="38"/>
        <end position="57"/>
    </location>
</feature>
<evidence type="ECO:0000256" key="2">
    <source>
        <dbReference type="ARBA" id="ARBA00023125"/>
    </source>
</evidence>
<dbReference type="Pfam" id="PF17754">
    <property type="entry name" value="TetR_C_14"/>
    <property type="match status" value="1"/>
</dbReference>
<keyword evidence="1" id="KW-0805">Transcription regulation</keyword>
<dbReference type="EMBL" id="CP079216">
    <property type="protein sequence ID" value="QXT63802.1"/>
    <property type="molecule type" value="Genomic_DNA"/>
</dbReference>
<sequence>MKVTPTPGRRERKKAATRKAISDAATLMFVERGFDDVSIREIAERADVSPTTVFAHFPQKEALIFDEDDEQRARLVDAVRGRAADISIPGAIRRYYLRELLELEHDVDGENRRRFMELVDSTPALRDYASRMWLRHEDALAEVIADEVGLPEPDEGVRAFSRFVLQVQLLATERAGAEAMIEAGFRILDAGWEALGYGES</sequence>
<dbReference type="Pfam" id="PF00440">
    <property type="entry name" value="TetR_N"/>
    <property type="match status" value="1"/>
</dbReference>
<name>A0ABX8SKA4_9ACTN</name>
<dbReference type="PANTHER" id="PTHR30055:SF234">
    <property type="entry name" value="HTH-TYPE TRANSCRIPTIONAL REGULATOR BETI"/>
    <property type="match status" value="1"/>
</dbReference>
<keyword evidence="7" id="KW-1185">Reference proteome</keyword>
<evidence type="ECO:0000313" key="7">
    <source>
        <dbReference type="Proteomes" id="UP000824504"/>
    </source>
</evidence>
<accession>A0ABX8SKA4</accession>
<keyword evidence="2 4" id="KW-0238">DNA-binding</keyword>
<evidence type="ECO:0000313" key="6">
    <source>
        <dbReference type="EMBL" id="QXT63802.1"/>
    </source>
</evidence>